<evidence type="ECO:0000256" key="1">
    <source>
        <dbReference type="SAM" id="MobiDB-lite"/>
    </source>
</evidence>
<evidence type="ECO:0000313" key="2">
    <source>
        <dbReference type="EMBL" id="KAK8024052.1"/>
    </source>
</evidence>
<protein>
    <submittedName>
        <fullName evidence="2">Uncharacterized protein</fullName>
    </submittedName>
</protein>
<keyword evidence="3" id="KW-1185">Reference proteome</keyword>
<feature type="compositionally biased region" description="Basic and acidic residues" evidence="1">
    <location>
        <begin position="184"/>
        <end position="195"/>
    </location>
</feature>
<evidence type="ECO:0000313" key="3">
    <source>
        <dbReference type="Proteomes" id="UP001444661"/>
    </source>
</evidence>
<proteinExistence type="predicted"/>
<comment type="caution">
    <text evidence="2">The sequence shown here is derived from an EMBL/GenBank/DDBJ whole genome shotgun (WGS) entry which is preliminary data.</text>
</comment>
<name>A0ABR1S2W5_9PEZI</name>
<accession>A0ABR1S2W5</accession>
<gene>
    <name evidence="2" type="ORF">PG993_012118</name>
</gene>
<dbReference type="Proteomes" id="UP001444661">
    <property type="component" value="Unassembled WGS sequence"/>
</dbReference>
<reference evidence="2 3" key="1">
    <citation type="submission" date="2023-01" db="EMBL/GenBank/DDBJ databases">
        <title>Analysis of 21 Apiospora genomes using comparative genomics revels a genus with tremendous synthesis potential of carbohydrate active enzymes and secondary metabolites.</title>
        <authorList>
            <person name="Sorensen T."/>
        </authorList>
    </citation>
    <scope>NUCLEOTIDE SEQUENCE [LARGE SCALE GENOMIC DNA]</scope>
    <source>
        <strain evidence="2 3">CBS 33761</strain>
    </source>
</reference>
<dbReference type="EMBL" id="JAQQWK010000011">
    <property type="protein sequence ID" value="KAK8024052.1"/>
    <property type="molecule type" value="Genomic_DNA"/>
</dbReference>
<sequence>MIDSLDDRLKQQNKLQARGGNIPSAGETTDGRQLQGREAGPRSFTYHPMNSGINFVGWGSACKPADEWDYVYIETGHGWHFDLINQPWLHERGAASMATLCTALCHKKAGEETSQADLAYTTLINRRRSTDQGISESIYALSWRLNHWQSSFEQAKGCGKRSYRPKGKVLMSQEQQPAVGQRPAAERDATLDRTKNRLGTR</sequence>
<organism evidence="2 3">
    <name type="scientific">Apiospora rasikravindrae</name>
    <dbReference type="NCBI Taxonomy" id="990691"/>
    <lineage>
        <taxon>Eukaryota</taxon>
        <taxon>Fungi</taxon>
        <taxon>Dikarya</taxon>
        <taxon>Ascomycota</taxon>
        <taxon>Pezizomycotina</taxon>
        <taxon>Sordariomycetes</taxon>
        <taxon>Xylariomycetidae</taxon>
        <taxon>Amphisphaeriales</taxon>
        <taxon>Apiosporaceae</taxon>
        <taxon>Apiospora</taxon>
    </lineage>
</organism>
<feature type="region of interest" description="Disordered" evidence="1">
    <location>
        <begin position="12"/>
        <end position="43"/>
    </location>
</feature>
<feature type="region of interest" description="Disordered" evidence="1">
    <location>
        <begin position="159"/>
        <end position="201"/>
    </location>
</feature>